<feature type="compositionally biased region" description="Polar residues" evidence="1">
    <location>
        <begin position="1"/>
        <end position="17"/>
    </location>
</feature>
<accession>A0AAV9XCJ6</accession>
<name>A0AAV9XCJ6_9PEZI</name>
<comment type="caution">
    <text evidence="2">The sequence shown here is derived from an EMBL/GenBank/DDBJ whole genome shotgun (WGS) entry which is preliminary data.</text>
</comment>
<gene>
    <name evidence="2" type="ORF">TWF694_009621</name>
</gene>
<reference evidence="2 3" key="1">
    <citation type="submission" date="2019-10" db="EMBL/GenBank/DDBJ databases">
        <authorList>
            <person name="Palmer J.M."/>
        </authorList>
    </citation>
    <scope>NUCLEOTIDE SEQUENCE [LARGE SCALE GENOMIC DNA]</scope>
    <source>
        <strain evidence="2 3">TWF694</strain>
    </source>
</reference>
<dbReference type="EMBL" id="JAVHJO010000006">
    <property type="protein sequence ID" value="KAK6539396.1"/>
    <property type="molecule type" value="Genomic_DNA"/>
</dbReference>
<sequence length="302" mass="33025">MSESGPSNPRQQPSQKSGYEKNRMLHTEVKEAVLASILRHYPDRAQNFDPKNIHWSDDEESVKKKDGEFNYVWRYNEGTLNDEEKLAWEKTIGRKGPGASRARTISRFGQANLVTLRDMINRDLIFPAELPAGAAGVGAIARDMLLAGAAPVTSAAPFAGFVPLPESVPFPGAAAPFLGVGDGAPTGFENQTMNTFAEHPSAAAAADFSSASAGINYPDPRRLPLLPSRLLPSFFQQQQYQLLQHSQNWEPMQRSPSPPSPHEGSYEPMEEVAPPIPEELLDPRLQRGQPQPPPPPPPPPPT</sequence>
<dbReference type="AlphaFoldDB" id="A0AAV9XCJ6"/>
<evidence type="ECO:0000256" key="1">
    <source>
        <dbReference type="SAM" id="MobiDB-lite"/>
    </source>
</evidence>
<dbReference type="Proteomes" id="UP001365542">
    <property type="component" value="Unassembled WGS sequence"/>
</dbReference>
<keyword evidence="3" id="KW-1185">Reference proteome</keyword>
<organism evidence="2 3">
    <name type="scientific">Orbilia ellipsospora</name>
    <dbReference type="NCBI Taxonomy" id="2528407"/>
    <lineage>
        <taxon>Eukaryota</taxon>
        <taxon>Fungi</taxon>
        <taxon>Dikarya</taxon>
        <taxon>Ascomycota</taxon>
        <taxon>Pezizomycotina</taxon>
        <taxon>Orbiliomycetes</taxon>
        <taxon>Orbiliales</taxon>
        <taxon>Orbiliaceae</taxon>
        <taxon>Orbilia</taxon>
    </lineage>
</organism>
<evidence type="ECO:0000313" key="3">
    <source>
        <dbReference type="Proteomes" id="UP001365542"/>
    </source>
</evidence>
<feature type="compositionally biased region" description="Pro residues" evidence="1">
    <location>
        <begin position="290"/>
        <end position="302"/>
    </location>
</feature>
<proteinExistence type="predicted"/>
<feature type="region of interest" description="Disordered" evidence="1">
    <location>
        <begin position="248"/>
        <end position="302"/>
    </location>
</feature>
<protein>
    <submittedName>
        <fullName evidence="2">Uncharacterized protein</fullName>
    </submittedName>
</protein>
<evidence type="ECO:0000313" key="2">
    <source>
        <dbReference type="EMBL" id="KAK6539396.1"/>
    </source>
</evidence>
<feature type="region of interest" description="Disordered" evidence="1">
    <location>
        <begin position="1"/>
        <end position="24"/>
    </location>
</feature>